<feature type="chain" id="PRO_5012255505" description="CopG protein" evidence="1">
    <location>
        <begin position="24"/>
        <end position="153"/>
    </location>
</feature>
<keyword evidence="3" id="KW-1185">Reference proteome</keyword>
<evidence type="ECO:0008006" key="4">
    <source>
        <dbReference type="Google" id="ProtNLM"/>
    </source>
</evidence>
<dbReference type="Proteomes" id="UP000195667">
    <property type="component" value="Unassembled WGS sequence"/>
</dbReference>
<feature type="signal peptide" evidence="1">
    <location>
        <begin position="1"/>
        <end position="23"/>
    </location>
</feature>
<dbReference type="InterPro" id="IPR007332">
    <property type="entry name" value="DUF411"/>
</dbReference>
<reference evidence="3" key="1">
    <citation type="submission" date="2017-02" db="EMBL/GenBank/DDBJ databases">
        <authorList>
            <person name="Daims H."/>
        </authorList>
    </citation>
    <scope>NUCLEOTIDE SEQUENCE [LARGE SCALE GENOMIC DNA]</scope>
</reference>
<organism evidence="2 3">
    <name type="scientific">Crenothrix polyspora</name>
    <dbReference type="NCBI Taxonomy" id="360316"/>
    <lineage>
        <taxon>Bacteria</taxon>
        <taxon>Pseudomonadati</taxon>
        <taxon>Pseudomonadota</taxon>
        <taxon>Gammaproteobacteria</taxon>
        <taxon>Methylococcales</taxon>
        <taxon>Crenotrichaceae</taxon>
        <taxon>Crenothrix</taxon>
    </lineage>
</organism>
<protein>
    <recommendedName>
        <fullName evidence="4">CopG protein</fullName>
    </recommendedName>
</protein>
<evidence type="ECO:0000256" key="1">
    <source>
        <dbReference type="SAM" id="SignalP"/>
    </source>
</evidence>
<gene>
    <name evidence="2" type="ORF">CRENPOLYSF1_670005</name>
</gene>
<dbReference type="SUPFAM" id="SSF52833">
    <property type="entry name" value="Thioredoxin-like"/>
    <property type="match status" value="1"/>
</dbReference>
<keyword evidence="1" id="KW-0732">Signal</keyword>
<evidence type="ECO:0000313" key="2">
    <source>
        <dbReference type="EMBL" id="SJM95263.1"/>
    </source>
</evidence>
<dbReference type="RefSeq" id="WP_087144713.1">
    <property type="nucleotide sequence ID" value="NZ_FUKI01000145.1"/>
</dbReference>
<proteinExistence type="predicted"/>
<dbReference type="OrthoDB" id="14727at2"/>
<evidence type="ECO:0000313" key="3">
    <source>
        <dbReference type="Proteomes" id="UP000195667"/>
    </source>
</evidence>
<dbReference type="Pfam" id="PF04214">
    <property type="entry name" value="DUF411"/>
    <property type="match status" value="1"/>
</dbReference>
<name>A0A1R4HGA4_9GAMM</name>
<dbReference type="EMBL" id="FUKI01000145">
    <property type="protein sequence ID" value="SJM95263.1"/>
    <property type="molecule type" value="Genomic_DNA"/>
</dbReference>
<sequence length="153" mass="16536">MKIIKLLVAVSLLAVNVQISAKAAAKPTDIVVYRSPSCTCCGKWVEHLKQNNFVVQDNVTDDVQTLKNKHGITPELASCHTAIVDGYVIEGHVPAEDIVALLKTKPHVVGLSAPGMPVGTPGMEMGGKKDAYDVVSFDNKQHTEVFTHYKGEQ</sequence>
<dbReference type="AlphaFoldDB" id="A0A1R4HGA4"/>
<dbReference type="InterPro" id="IPR036249">
    <property type="entry name" value="Thioredoxin-like_sf"/>
</dbReference>
<accession>A0A1R4HGA4</accession>